<sequence length="59" mass="6101">MSCCSKKQAQETKPAAPAQISVVKTAASKGCDVCGSATCKCLPENCKCTVDSCNCDIKL</sequence>
<dbReference type="Proteomes" id="UP000038830">
    <property type="component" value="Unassembled WGS sequence"/>
</dbReference>
<accession>A0A0H5C160</accession>
<keyword evidence="4" id="KW-1185">Reference proteome</keyword>
<dbReference type="EMBL" id="CDQK01000002">
    <property type="protein sequence ID" value="CEP21513.1"/>
    <property type="molecule type" value="Genomic_DNA"/>
</dbReference>
<dbReference type="GeneID" id="30988950"/>
<evidence type="ECO:0000313" key="1">
    <source>
        <dbReference type="EMBL" id="CEP21513.1"/>
    </source>
</evidence>
<organism evidence="1 3">
    <name type="scientific">Cyberlindnera jadinii (strain ATCC 18201 / CBS 1600 / BCRC 20928 / JCM 3617 / NBRC 0987 / NRRL Y-1542)</name>
    <name type="common">Torula yeast</name>
    <name type="synonym">Candida utilis</name>
    <dbReference type="NCBI Taxonomy" id="983966"/>
    <lineage>
        <taxon>Eukaryota</taxon>
        <taxon>Fungi</taxon>
        <taxon>Dikarya</taxon>
        <taxon>Ascomycota</taxon>
        <taxon>Saccharomycotina</taxon>
        <taxon>Saccharomycetes</taxon>
        <taxon>Phaffomycetales</taxon>
        <taxon>Phaffomycetaceae</taxon>
        <taxon>Cyberlindnera</taxon>
    </lineage>
</organism>
<evidence type="ECO:0000313" key="2">
    <source>
        <dbReference type="EMBL" id="ODV74821.1"/>
    </source>
</evidence>
<dbReference type="AlphaFoldDB" id="A0A0H5C160"/>
<accession>A0A1E4S5P8</accession>
<dbReference type="Proteomes" id="UP000094389">
    <property type="component" value="Unassembled WGS sequence"/>
</dbReference>
<dbReference type="EMBL" id="KV453927">
    <property type="protein sequence ID" value="ODV74821.1"/>
    <property type="molecule type" value="Genomic_DNA"/>
</dbReference>
<dbReference type="RefSeq" id="XP_020071860.1">
    <property type="nucleotide sequence ID" value="XM_020214554.1"/>
</dbReference>
<gene>
    <name evidence="1" type="ORF">BN1211_1627</name>
    <name evidence="2" type="ORF">CYBJADRAFT_166602</name>
</gene>
<evidence type="ECO:0008006" key="5">
    <source>
        <dbReference type="Google" id="ProtNLM"/>
    </source>
</evidence>
<evidence type="ECO:0000313" key="4">
    <source>
        <dbReference type="Proteomes" id="UP000094389"/>
    </source>
</evidence>
<reference evidence="3" key="2">
    <citation type="journal article" date="2015" name="J. Biotechnol.">
        <title>The structure of the Cyberlindnera jadinii genome and its relation to Candida utilis analyzed by the occurrence of single nucleotide polymorphisms.</title>
        <authorList>
            <person name="Rupp O."/>
            <person name="Brinkrolf K."/>
            <person name="Buerth C."/>
            <person name="Kunigo M."/>
            <person name="Schneider J."/>
            <person name="Jaenicke S."/>
            <person name="Goesmann A."/>
            <person name="Puehler A."/>
            <person name="Jaeger K.-E."/>
            <person name="Ernst J.F."/>
        </authorList>
    </citation>
    <scope>NUCLEOTIDE SEQUENCE [LARGE SCALE GENOMIC DNA]</scope>
    <source>
        <strain evidence="3">ATCC 18201 / CBS 1600 / BCRC 20928 / JCM 3617 / NBRC 0987 / NRRL Y-1542</strain>
    </source>
</reference>
<reference evidence="1" key="1">
    <citation type="submission" date="2014-12" db="EMBL/GenBank/DDBJ databases">
        <authorList>
            <person name="Jaenicke S."/>
        </authorList>
    </citation>
    <scope>NUCLEOTIDE SEQUENCE [LARGE SCALE GENOMIC DNA]</scope>
    <source>
        <strain evidence="1">CBS1600</strain>
    </source>
</reference>
<proteinExistence type="predicted"/>
<evidence type="ECO:0000313" key="3">
    <source>
        <dbReference type="Proteomes" id="UP000038830"/>
    </source>
</evidence>
<protein>
    <recommendedName>
        <fullName evidence="5">Metallothionein</fullName>
    </recommendedName>
</protein>
<name>A0A0H5C160_CYBJN</name>
<reference evidence="2 4" key="3">
    <citation type="journal article" date="2016" name="Proc. Natl. Acad. Sci. U.S.A.">
        <title>Comparative genomics of biotechnologically important yeasts.</title>
        <authorList>
            <person name="Riley R."/>
            <person name="Haridas S."/>
            <person name="Wolfe K.H."/>
            <person name="Lopes M.R."/>
            <person name="Hittinger C.T."/>
            <person name="Goeker M."/>
            <person name="Salamov A.A."/>
            <person name="Wisecaver J.H."/>
            <person name="Long T.M."/>
            <person name="Calvey C.H."/>
            <person name="Aerts A.L."/>
            <person name="Barry K.W."/>
            <person name="Choi C."/>
            <person name="Clum A."/>
            <person name="Coughlan A.Y."/>
            <person name="Deshpande S."/>
            <person name="Douglass A.P."/>
            <person name="Hanson S.J."/>
            <person name="Klenk H.-P."/>
            <person name="LaButti K.M."/>
            <person name="Lapidus A."/>
            <person name="Lindquist E.A."/>
            <person name="Lipzen A.M."/>
            <person name="Meier-Kolthoff J.P."/>
            <person name="Ohm R.A."/>
            <person name="Otillar R.P."/>
            <person name="Pangilinan J.L."/>
            <person name="Peng Y."/>
            <person name="Rokas A."/>
            <person name="Rosa C.A."/>
            <person name="Scheuner C."/>
            <person name="Sibirny A.A."/>
            <person name="Slot J.C."/>
            <person name="Stielow J.B."/>
            <person name="Sun H."/>
            <person name="Kurtzman C.P."/>
            <person name="Blackwell M."/>
            <person name="Grigoriev I.V."/>
            <person name="Jeffries T.W."/>
        </authorList>
    </citation>
    <scope>NUCLEOTIDE SEQUENCE [LARGE SCALE GENOMIC DNA]</scope>
    <source>
        <strain evidence="4">ATCC 18201 / CBS 1600 / BCRC 20928 / JCM 3617 / NBRC 0987 / NRRL Y-1542</strain>
        <strain evidence="2">NRRL Y-1542</strain>
    </source>
</reference>